<reference evidence="3 4" key="1">
    <citation type="submission" date="2019-03" db="EMBL/GenBank/DDBJ databases">
        <title>Draft genome of Gammaproteobacteria bacterium LSUCC0057, a member of the SAR92 clade.</title>
        <authorList>
            <person name="Lanclos V.C."/>
            <person name="Doiron C."/>
            <person name="Henson M.W."/>
            <person name="Thrash J.C."/>
        </authorList>
    </citation>
    <scope>NUCLEOTIDE SEQUENCE [LARGE SCALE GENOMIC DNA]</scope>
    <source>
        <strain evidence="3 4">LSUCC0057</strain>
    </source>
</reference>
<dbReference type="InterPro" id="IPR052026">
    <property type="entry name" value="ExeA_AAA_ATPase_DNA-bind"/>
</dbReference>
<evidence type="ECO:0000313" key="4">
    <source>
        <dbReference type="Proteomes" id="UP000298133"/>
    </source>
</evidence>
<dbReference type="Gene3D" id="3.40.50.300">
    <property type="entry name" value="P-loop containing nucleotide triphosphate hydrolases"/>
    <property type="match status" value="1"/>
</dbReference>
<dbReference type="InterPro" id="IPR002477">
    <property type="entry name" value="Peptidoglycan-bd-like"/>
</dbReference>
<dbReference type="PANTHER" id="PTHR35894:SF1">
    <property type="entry name" value="PHOSPHORIBULOKINASE _ URIDINE KINASE FAMILY"/>
    <property type="match status" value="1"/>
</dbReference>
<evidence type="ECO:0000259" key="2">
    <source>
        <dbReference type="Pfam" id="PF13401"/>
    </source>
</evidence>
<evidence type="ECO:0000259" key="1">
    <source>
        <dbReference type="Pfam" id="PF01471"/>
    </source>
</evidence>
<dbReference type="SUPFAM" id="SSF47090">
    <property type="entry name" value="PGBD-like"/>
    <property type="match status" value="1"/>
</dbReference>
<protein>
    <submittedName>
        <fullName evidence="3">Peptidoglycan-binding protein</fullName>
    </submittedName>
</protein>
<dbReference type="AlphaFoldDB" id="A0A4Y8UEB5"/>
<dbReference type="InterPro" id="IPR036365">
    <property type="entry name" value="PGBD-like_sf"/>
</dbReference>
<dbReference type="InterPro" id="IPR036366">
    <property type="entry name" value="PGBDSf"/>
</dbReference>
<dbReference type="OrthoDB" id="9780149at2"/>
<keyword evidence="4" id="KW-1185">Reference proteome</keyword>
<dbReference type="PANTHER" id="PTHR35894">
    <property type="entry name" value="GENERAL SECRETION PATHWAY PROTEIN A-RELATED"/>
    <property type="match status" value="1"/>
</dbReference>
<feature type="domain" description="ORC1/DEAH AAA+ ATPase" evidence="2">
    <location>
        <begin position="46"/>
        <end position="177"/>
    </location>
</feature>
<dbReference type="Pfam" id="PF01471">
    <property type="entry name" value="PG_binding_1"/>
    <property type="match status" value="1"/>
</dbReference>
<accession>A0A4Y8UEB5</accession>
<dbReference type="InterPro" id="IPR027417">
    <property type="entry name" value="P-loop_NTPase"/>
</dbReference>
<evidence type="ECO:0000313" key="3">
    <source>
        <dbReference type="EMBL" id="TFH67225.1"/>
    </source>
</evidence>
<gene>
    <name evidence="3" type="ORF">E3W66_09400</name>
</gene>
<feature type="domain" description="Peptidoglycan binding-like" evidence="1">
    <location>
        <begin position="340"/>
        <end position="396"/>
    </location>
</feature>
<dbReference type="GO" id="GO:0016887">
    <property type="term" value="F:ATP hydrolysis activity"/>
    <property type="evidence" value="ECO:0007669"/>
    <property type="project" value="InterPro"/>
</dbReference>
<dbReference type="EMBL" id="SPIA01000004">
    <property type="protein sequence ID" value="TFH67225.1"/>
    <property type="molecule type" value="Genomic_DNA"/>
</dbReference>
<sequence length="406" mass="44748">MSSPYLEYFGLQREPFTIAPDPSLLYPSNNHREAVAHLRYGLECEGGFMLLTGEVGTGKTTLTRMLLSTLSSEVRVAYLLHSQHAADDLLASLLQELNIALPAAGAVSFSKQCIDLLYRDLLMAHSDNKKTLVVIEEAQNLSAELLEMLRLLSNLETDRSKLLHILLVGQPELLDTLAQQQLRQLNQRVVSRYHLQPLGRADIAAYIEHRLRAVGGRQPLFSAAALRQLAALSEGIPRRLNLIAQQALIAGYAENVPQIGAKLVRHAARQALGEPARRGQRGWTVATLLVLLIAAAAVAVTWRADWLPASHFSVSAEAPLAPPLPASYRQPLQPGDSNKALVAWLQQQLLQQRLIEPGLITGGRYSAELETAVRRWQRRQGLPESGLLDAETVRSLQRHSTDSGEQ</sequence>
<proteinExistence type="predicted"/>
<dbReference type="Proteomes" id="UP000298133">
    <property type="component" value="Unassembled WGS sequence"/>
</dbReference>
<dbReference type="InterPro" id="IPR049945">
    <property type="entry name" value="AAA_22"/>
</dbReference>
<dbReference type="Gene3D" id="1.10.101.10">
    <property type="entry name" value="PGBD-like superfamily/PGBD"/>
    <property type="match status" value="1"/>
</dbReference>
<comment type="caution">
    <text evidence="3">The sequence shown here is derived from an EMBL/GenBank/DDBJ whole genome shotgun (WGS) entry which is preliminary data.</text>
</comment>
<dbReference type="SUPFAM" id="SSF52540">
    <property type="entry name" value="P-loop containing nucleoside triphosphate hydrolases"/>
    <property type="match status" value="1"/>
</dbReference>
<organism evidence="3 4">
    <name type="scientific">Gammaproteobacteria bacterium LSUCC0057</name>
    <dbReference type="NCBI Taxonomy" id="2559237"/>
    <lineage>
        <taxon>Bacteria</taxon>
        <taxon>Pseudomonadati</taxon>
        <taxon>Pseudomonadota</taxon>
        <taxon>Gammaproteobacteria</taxon>
        <taxon>Cellvibrionales</taxon>
        <taxon>Porticoccaceae</taxon>
        <taxon>SAR92 clade</taxon>
    </lineage>
</organism>
<name>A0A4Y8UEB5_9GAMM</name>
<dbReference type="Pfam" id="PF13401">
    <property type="entry name" value="AAA_22"/>
    <property type="match status" value="1"/>
</dbReference>